<evidence type="ECO:0000256" key="3">
    <source>
        <dbReference type="SAM" id="MobiDB-lite"/>
    </source>
</evidence>
<dbReference type="Proteomes" id="UP000031518">
    <property type="component" value="Unassembled WGS sequence"/>
</dbReference>
<keyword evidence="4" id="KW-0378">Hydrolase</keyword>
<keyword evidence="4" id="KW-0540">Nuclease</keyword>
<dbReference type="REBASE" id="132369">
    <property type="entry name" value="S.PmeK22ORF696P"/>
</dbReference>
<keyword evidence="5" id="KW-1185">Reference proteome</keyword>
<keyword evidence="2" id="KW-0238">DNA-binding</keyword>
<dbReference type="GO" id="GO:0009307">
    <property type="term" value="P:DNA restriction-modification system"/>
    <property type="evidence" value="ECO:0007669"/>
    <property type="project" value="UniProtKB-KW"/>
</dbReference>
<reference evidence="4 5" key="2">
    <citation type="submission" date="2015-01" db="EMBL/GenBank/DDBJ databases">
        <title>Complete genome sequence of Pyrinomonas methylaliphatogenes type strain K22T.</title>
        <authorList>
            <person name="Lee K.C.Y."/>
            <person name="Power J.F."/>
            <person name="Dunfield P.F."/>
            <person name="Morgan X.C."/>
            <person name="Huttenhower C."/>
            <person name="Stott M.B."/>
        </authorList>
    </citation>
    <scope>NUCLEOTIDE SEQUENCE [LARGE SCALE GENOMIC DNA]</scope>
    <source>
        <strain evidence="4 5">K22</strain>
    </source>
</reference>
<dbReference type="OrthoDB" id="9816225at2"/>
<dbReference type="EMBL" id="CBXV010000002">
    <property type="protein sequence ID" value="CDM64702.1"/>
    <property type="molecule type" value="Genomic_DNA"/>
</dbReference>
<dbReference type="GO" id="GO:0003677">
    <property type="term" value="F:DNA binding"/>
    <property type="evidence" value="ECO:0007669"/>
    <property type="project" value="UniProtKB-KW"/>
</dbReference>
<accession>A0A0B6WVB1</accession>
<dbReference type="PANTHER" id="PTHR30408:SF12">
    <property type="entry name" value="TYPE I RESTRICTION ENZYME MJAVIII SPECIFICITY SUBUNIT"/>
    <property type="match status" value="1"/>
</dbReference>
<evidence type="ECO:0000256" key="2">
    <source>
        <dbReference type="ARBA" id="ARBA00023125"/>
    </source>
</evidence>
<reference evidence="4 5" key="1">
    <citation type="submission" date="2013-12" db="EMBL/GenBank/DDBJ databases">
        <authorList>
            <person name="Stott M."/>
        </authorList>
    </citation>
    <scope>NUCLEOTIDE SEQUENCE [LARGE SCALE GENOMIC DNA]</scope>
    <source>
        <strain evidence="4 5">K22</strain>
    </source>
</reference>
<protein>
    <submittedName>
        <fullName evidence="4">Restriction endonuclease S subunit</fullName>
    </submittedName>
</protein>
<gene>
    <name evidence="4" type="ORF">PYK22_00697</name>
</gene>
<dbReference type="GO" id="GO:0004519">
    <property type="term" value="F:endonuclease activity"/>
    <property type="evidence" value="ECO:0007669"/>
    <property type="project" value="UniProtKB-KW"/>
</dbReference>
<sequence>MWVSETHTIADLIKKGVFKSEFFDENFGASLNGVQQYELVEISQVATLRRELINPALYPEHTFNYLSLANIASDTGELVDFSPIKGREIRSQCKVFHEDDLLYGRLRPYLNKCYHAKGPVKEGVCTGECIVITPDKDKVLPEYLHALLLSKFVQEQVNYLQTGSSRPRVLEDDFMTIRIPLMPKEKQQFVANIHTSMLRLRRQKLLERSELLRIARHAIERLASGENVEDVNLLDIAVPDEPEFNNPLPQEYQASPKALQMERHRPHS</sequence>
<keyword evidence="4" id="KW-0255">Endonuclease</keyword>
<evidence type="ECO:0000313" key="5">
    <source>
        <dbReference type="Proteomes" id="UP000031518"/>
    </source>
</evidence>
<evidence type="ECO:0000256" key="1">
    <source>
        <dbReference type="ARBA" id="ARBA00022747"/>
    </source>
</evidence>
<dbReference type="STRING" id="454194.PYK22_00697"/>
<organism evidence="4 5">
    <name type="scientific">Pyrinomonas methylaliphatogenes</name>
    <dbReference type="NCBI Taxonomy" id="454194"/>
    <lineage>
        <taxon>Bacteria</taxon>
        <taxon>Pseudomonadati</taxon>
        <taxon>Acidobacteriota</taxon>
        <taxon>Blastocatellia</taxon>
        <taxon>Blastocatellales</taxon>
        <taxon>Pyrinomonadaceae</taxon>
        <taxon>Pyrinomonas</taxon>
    </lineage>
</organism>
<dbReference type="PANTHER" id="PTHR30408">
    <property type="entry name" value="TYPE-1 RESTRICTION ENZYME ECOKI SPECIFICITY PROTEIN"/>
    <property type="match status" value="1"/>
</dbReference>
<keyword evidence="1" id="KW-0680">Restriction system</keyword>
<dbReference type="SUPFAM" id="SSF116734">
    <property type="entry name" value="DNA methylase specificity domain"/>
    <property type="match status" value="1"/>
</dbReference>
<dbReference type="InterPro" id="IPR044946">
    <property type="entry name" value="Restrct_endonuc_typeI_TRD_sf"/>
</dbReference>
<dbReference type="AlphaFoldDB" id="A0A0B6WVB1"/>
<dbReference type="RefSeq" id="WP_041974307.1">
    <property type="nucleotide sequence ID" value="NZ_CBXV010000002.1"/>
</dbReference>
<evidence type="ECO:0000313" key="4">
    <source>
        <dbReference type="EMBL" id="CDM64702.1"/>
    </source>
</evidence>
<proteinExistence type="predicted"/>
<dbReference type="InterPro" id="IPR052021">
    <property type="entry name" value="Type-I_RS_S_subunit"/>
</dbReference>
<feature type="region of interest" description="Disordered" evidence="3">
    <location>
        <begin position="240"/>
        <end position="268"/>
    </location>
</feature>
<name>A0A0B6WVB1_9BACT</name>
<dbReference type="Gene3D" id="3.90.220.20">
    <property type="entry name" value="DNA methylase specificity domains"/>
    <property type="match status" value="1"/>
</dbReference>